<dbReference type="Proteomes" id="UP000663832">
    <property type="component" value="Unassembled WGS sequence"/>
</dbReference>
<dbReference type="EMBL" id="CAJNOI010000123">
    <property type="protein sequence ID" value="CAF1095125.1"/>
    <property type="molecule type" value="Genomic_DNA"/>
</dbReference>
<dbReference type="PANTHER" id="PTHR12039:SF0">
    <property type="entry name" value="NICOTINAMIDE-NUCLEOTIDE ADENYLYLTRANSFERASE"/>
    <property type="match status" value="1"/>
</dbReference>
<reference evidence="2" key="1">
    <citation type="submission" date="2021-02" db="EMBL/GenBank/DDBJ databases">
        <authorList>
            <person name="Nowell W R."/>
        </authorList>
    </citation>
    <scope>NUCLEOTIDE SEQUENCE</scope>
</reference>
<evidence type="ECO:0000313" key="2">
    <source>
        <dbReference type="EMBL" id="CAF1095125.1"/>
    </source>
</evidence>
<dbReference type="InterPro" id="IPR004821">
    <property type="entry name" value="Cyt_trans-like"/>
</dbReference>
<dbReference type="AlphaFoldDB" id="A0A814NQG3"/>
<dbReference type="InterPro" id="IPR051182">
    <property type="entry name" value="Euk_NMN_adenylyltrnsfrase"/>
</dbReference>
<dbReference type="PANTHER" id="PTHR12039">
    <property type="entry name" value="NICOTINAMIDE MONONUCLEOTIDE ADENYLYLTRANSFERASE"/>
    <property type="match status" value="1"/>
</dbReference>
<dbReference type="GO" id="GO:0009435">
    <property type="term" value="P:NAD+ biosynthetic process"/>
    <property type="evidence" value="ECO:0007669"/>
    <property type="project" value="TreeGrafter"/>
</dbReference>
<keyword evidence="4" id="KW-1185">Reference proteome</keyword>
<accession>A0A814NQG3</accession>
<organism evidence="2 5">
    <name type="scientific">Adineta steineri</name>
    <dbReference type="NCBI Taxonomy" id="433720"/>
    <lineage>
        <taxon>Eukaryota</taxon>
        <taxon>Metazoa</taxon>
        <taxon>Spiralia</taxon>
        <taxon>Gnathifera</taxon>
        <taxon>Rotifera</taxon>
        <taxon>Eurotatoria</taxon>
        <taxon>Bdelloidea</taxon>
        <taxon>Adinetida</taxon>
        <taxon>Adinetidae</taxon>
        <taxon>Adineta</taxon>
    </lineage>
</organism>
<name>A0A814NQG3_9BILA</name>
<sequence length="394" mass="46072">MYSTYLPDNVIYFKFDQNSSVVLSVFHGFFNRLKLNDLKSTFNHTETYANESACAPVHLSFPIKTLFEYDNISILPKHRLKIQQTNLIPAICFYSDSFVPIHKGHLNMLEEVKKYINNLGTHEFLATYISPAHSKYVSKKLKPEEMIGVGHRLSMINLAIENLDWVMHHLWKTLTNVSTDVVPILSMMSDTYFRKSIFLSSILSVSLNKSITVTSFEFKRIDRNQGTTARLFRFNNIQYLSENTKSLPQSFVFKVSVNLPNGLVVANEPRFYQQFAPRISNNLFRRRNQPHNLVVIDWQTCSRANGLIDLVFFLRYNNRNQVRLLEPKALEVYHQILVKYGVSQYSLSQIRNDYYSLALPFMFINYNIWRFPGEDRFNEMVMMLEDTITYGNNP</sequence>
<dbReference type="Proteomes" id="UP000663877">
    <property type="component" value="Unassembled WGS sequence"/>
</dbReference>
<dbReference type="OrthoDB" id="422187at2759"/>
<feature type="domain" description="Cytidyltransferase-like" evidence="1">
    <location>
        <begin position="97"/>
        <end position="183"/>
    </location>
</feature>
<gene>
    <name evidence="2" type="ORF">BJG266_LOCUS21032</name>
    <name evidence="3" type="ORF">QVE165_LOCUS49258</name>
</gene>
<evidence type="ECO:0000259" key="1">
    <source>
        <dbReference type="Pfam" id="PF01467"/>
    </source>
</evidence>
<dbReference type="GO" id="GO:0004515">
    <property type="term" value="F:nicotinate-nucleotide adenylyltransferase activity"/>
    <property type="evidence" value="ECO:0007669"/>
    <property type="project" value="TreeGrafter"/>
</dbReference>
<dbReference type="GO" id="GO:0000309">
    <property type="term" value="F:nicotinamide-nucleotide adenylyltransferase activity"/>
    <property type="evidence" value="ECO:0007669"/>
    <property type="project" value="TreeGrafter"/>
</dbReference>
<comment type="caution">
    <text evidence="2">The sequence shown here is derived from an EMBL/GenBank/DDBJ whole genome shotgun (WGS) entry which is preliminary data.</text>
</comment>
<proteinExistence type="predicted"/>
<evidence type="ECO:0000313" key="4">
    <source>
        <dbReference type="Proteomes" id="UP000663832"/>
    </source>
</evidence>
<dbReference type="SUPFAM" id="SSF52374">
    <property type="entry name" value="Nucleotidylyl transferase"/>
    <property type="match status" value="1"/>
</dbReference>
<protein>
    <recommendedName>
        <fullName evidence="1">Cytidyltransferase-like domain-containing protein</fullName>
    </recommendedName>
</protein>
<dbReference type="InterPro" id="IPR014729">
    <property type="entry name" value="Rossmann-like_a/b/a_fold"/>
</dbReference>
<dbReference type="EMBL" id="CAJNOM010000882">
    <property type="protein sequence ID" value="CAF1574890.1"/>
    <property type="molecule type" value="Genomic_DNA"/>
</dbReference>
<evidence type="ECO:0000313" key="5">
    <source>
        <dbReference type="Proteomes" id="UP000663877"/>
    </source>
</evidence>
<dbReference type="Gene3D" id="3.40.50.620">
    <property type="entry name" value="HUPs"/>
    <property type="match status" value="1"/>
</dbReference>
<evidence type="ECO:0000313" key="3">
    <source>
        <dbReference type="EMBL" id="CAF1574890.1"/>
    </source>
</evidence>
<dbReference type="Pfam" id="PF01467">
    <property type="entry name" value="CTP_transf_like"/>
    <property type="match status" value="1"/>
</dbReference>